<gene>
    <name evidence="1" type="ORF">KDK67_03985</name>
</gene>
<sequence>MSGSLSMGVEVILTPKSSEMQNMAVQECSTSEEIPNRRKLDFCAVPKSKVLTRDQVPEPQTPVYKGPIISPTGIYVLDRSLGGGLPLSSMIYFSADPRSMAEVFLYEFTQSRKTYYFTTGRRPKYIMRDIINQNLDPSHIVFVDIYSEYYFTPLGDMIDNVGNEYVDSKILEFTEYNLHNIQNDAVDEDINIIFDNFSFFMNLNVNPGLLKRFTNIIYETSKETNSMVYLYSLKGCYDEHIENEVLNASDVIFDVSVDHSCDHVISKLAIPKIRGMVPNSDVLKFKVSEGVQIDTSKDIA</sequence>
<dbReference type="InterPro" id="IPR055549">
    <property type="entry name" value="DUF7125"/>
</dbReference>
<evidence type="ECO:0000313" key="1">
    <source>
        <dbReference type="EMBL" id="MCM1986172.1"/>
    </source>
</evidence>
<dbReference type="Gene3D" id="3.40.50.300">
    <property type="entry name" value="P-loop containing nucleotide triphosphate hydrolases"/>
    <property type="match status" value="1"/>
</dbReference>
<keyword evidence="2" id="KW-1185">Reference proteome</keyword>
<reference evidence="1" key="1">
    <citation type="journal article" date="2021" name="mSystems">
        <title>Bacteria and Archaea Synergistically Convert Glycine Betaine to Biogenic Methane in the Formosa Cold Seep of the South China Sea.</title>
        <authorList>
            <person name="Li L."/>
            <person name="Zhang W."/>
            <person name="Zhang S."/>
            <person name="Song L."/>
            <person name="Sun Q."/>
            <person name="Zhang H."/>
            <person name="Xiang H."/>
            <person name="Dong X."/>
        </authorList>
    </citation>
    <scope>NUCLEOTIDE SEQUENCE</scope>
    <source>
        <strain evidence="1">LLY</strain>
    </source>
</reference>
<reference evidence="1" key="2">
    <citation type="submission" date="2021-04" db="EMBL/GenBank/DDBJ databases">
        <authorList>
            <person name="Dong X."/>
        </authorList>
    </citation>
    <scope>NUCLEOTIDE SEQUENCE</scope>
    <source>
        <strain evidence="1">LLY</strain>
    </source>
</reference>
<dbReference type="Proteomes" id="UP001056766">
    <property type="component" value="Unassembled WGS sequence"/>
</dbReference>
<name>A0A9E5DAS3_9EURY</name>
<proteinExistence type="predicted"/>
<organism evidence="1 2">
    <name type="scientific">Methanococcoides seepicolus</name>
    <dbReference type="NCBI Taxonomy" id="2828780"/>
    <lineage>
        <taxon>Archaea</taxon>
        <taxon>Methanobacteriati</taxon>
        <taxon>Methanobacteriota</taxon>
        <taxon>Stenosarchaea group</taxon>
        <taxon>Methanomicrobia</taxon>
        <taxon>Methanosarcinales</taxon>
        <taxon>Methanosarcinaceae</taxon>
        <taxon>Methanococcoides</taxon>
    </lineage>
</organism>
<comment type="caution">
    <text evidence="1">The sequence shown here is derived from an EMBL/GenBank/DDBJ whole genome shotgun (WGS) entry which is preliminary data.</text>
</comment>
<evidence type="ECO:0000313" key="2">
    <source>
        <dbReference type="Proteomes" id="UP001056766"/>
    </source>
</evidence>
<protein>
    <submittedName>
        <fullName evidence="1">Recombinase RecA</fullName>
    </submittedName>
</protein>
<dbReference type="EMBL" id="JAGSOI010000010">
    <property type="protein sequence ID" value="MCM1986172.1"/>
    <property type="molecule type" value="Genomic_DNA"/>
</dbReference>
<dbReference type="SUPFAM" id="SSF52540">
    <property type="entry name" value="P-loop containing nucleoside triphosphate hydrolases"/>
    <property type="match status" value="1"/>
</dbReference>
<dbReference type="RefSeq" id="WP_250867542.1">
    <property type="nucleotide sequence ID" value="NZ_JAGSOI010000010.1"/>
</dbReference>
<dbReference type="Pfam" id="PF23442">
    <property type="entry name" value="DUF7125"/>
    <property type="match status" value="1"/>
</dbReference>
<dbReference type="AlphaFoldDB" id="A0A9E5DAS3"/>
<dbReference type="InterPro" id="IPR027417">
    <property type="entry name" value="P-loop_NTPase"/>
</dbReference>
<accession>A0A9E5DAS3</accession>